<dbReference type="SMART" id="SM00326">
    <property type="entry name" value="SH3"/>
    <property type="match status" value="1"/>
</dbReference>
<dbReference type="EMBL" id="JARQZJ010000039">
    <property type="protein sequence ID" value="KAK9877016.1"/>
    <property type="molecule type" value="Genomic_DNA"/>
</dbReference>
<dbReference type="PANTHER" id="PTHR23158">
    <property type="entry name" value="MELANOMA INHIBITORY ACTIVITY-RELATED"/>
    <property type="match status" value="1"/>
</dbReference>
<proteinExistence type="predicted"/>
<dbReference type="GO" id="GO:0006888">
    <property type="term" value="P:endoplasmic reticulum to Golgi vesicle-mediated transport"/>
    <property type="evidence" value="ECO:0007669"/>
    <property type="project" value="TreeGrafter"/>
</dbReference>
<evidence type="ECO:0000313" key="12">
    <source>
        <dbReference type="EMBL" id="KAK9877016.1"/>
    </source>
</evidence>
<evidence type="ECO:0000259" key="11">
    <source>
        <dbReference type="PROSITE" id="PS50002"/>
    </source>
</evidence>
<evidence type="ECO:0000256" key="4">
    <source>
        <dbReference type="ARBA" id="ARBA00022824"/>
    </source>
</evidence>
<accession>A0AAW1TZJ0</accession>
<dbReference type="GO" id="GO:0035459">
    <property type="term" value="P:vesicle cargo loading"/>
    <property type="evidence" value="ECO:0007669"/>
    <property type="project" value="TreeGrafter"/>
</dbReference>
<dbReference type="Proteomes" id="UP001431783">
    <property type="component" value="Unassembled WGS sequence"/>
</dbReference>
<evidence type="ECO:0000256" key="2">
    <source>
        <dbReference type="ARBA" id="ARBA00022443"/>
    </source>
</evidence>
<feature type="region of interest" description="Disordered" evidence="9">
    <location>
        <begin position="1255"/>
        <end position="1387"/>
    </location>
</feature>
<evidence type="ECO:0000256" key="7">
    <source>
        <dbReference type="PROSITE-ProRule" id="PRU00192"/>
    </source>
</evidence>
<feature type="compositionally biased region" description="Pro residues" evidence="9">
    <location>
        <begin position="1259"/>
        <end position="1289"/>
    </location>
</feature>
<feature type="chain" id="PRO_5043508866" description="SH3 domain-containing protein" evidence="10">
    <location>
        <begin position="21"/>
        <end position="1387"/>
    </location>
</feature>
<dbReference type="InterPro" id="IPR051500">
    <property type="entry name" value="cTAGE_MIA/OTOR"/>
</dbReference>
<gene>
    <name evidence="12" type="ORF">WA026_016043</name>
</gene>
<protein>
    <recommendedName>
        <fullName evidence="11">SH3 domain-containing protein</fullName>
    </recommendedName>
</protein>
<feature type="compositionally biased region" description="Basic and acidic residues" evidence="9">
    <location>
        <begin position="179"/>
        <end position="191"/>
    </location>
</feature>
<dbReference type="InterPro" id="IPR036028">
    <property type="entry name" value="SH3-like_dom_sf"/>
</dbReference>
<dbReference type="GO" id="GO:0009306">
    <property type="term" value="P:protein secretion"/>
    <property type="evidence" value="ECO:0007669"/>
    <property type="project" value="TreeGrafter"/>
</dbReference>
<keyword evidence="3 10" id="KW-0732">Signal</keyword>
<feature type="coiled-coil region" evidence="8">
    <location>
        <begin position="795"/>
        <end position="865"/>
    </location>
</feature>
<keyword evidence="5 8" id="KW-0175">Coiled coil</keyword>
<feature type="region of interest" description="Disordered" evidence="9">
    <location>
        <begin position="157"/>
        <end position="204"/>
    </location>
</feature>
<evidence type="ECO:0000256" key="1">
    <source>
        <dbReference type="ARBA" id="ARBA00004389"/>
    </source>
</evidence>
<dbReference type="InterPro" id="IPR001452">
    <property type="entry name" value="SH3_domain"/>
</dbReference>
<feature type="coiled-coil region" evidence="8">
    <location>
        <begin position="1035"/>
        <end position="1097"/>
    </location>
</feature>
<organism evidence="12 13">
    <name type="scientific">Henosepilachna vigintioctopunctata</name>
    <dbReference type="NCBI Taxonomy" id="420089"/>
    <lineage>
        <taxon>Eukaryota</taxon>
        <taxon>Metazoa</taxon>
        <taxon>Ecdysozoa</taxon>
        <taxon>Arthropoda</taxon>
        <taxon>Hexapoda</taxon>
        <taxon>Insecta</taxon>
        <taxon>Pterygota</taxon>
        <taxon>Neoptera</taxon>
        <taxon>Endopterygota</taxon>
        <taxon>Coleoptera</taxon>
        <taxon>Polyphaga</taxon>
        <taxon>Cucujiformia</taxon>
        <taxon>Coccinelloidea</taxon>
        <taxon>Coccinellidae</taxon>
        <taxon>Epilachninae</taxon>
        <taxon>Epilachnini</taxon>
        <taxon>Henosepilachna</taxon>
    </lineage>
</organism>
<feature type="compositionally biased region" description="Low complexity" evidence="9">
    <location>
        <begin position="1362"/>
        <end position="1381"/>
    </location>
</feature>
<evidence type="ECO:0000256" key="9">
    <source>
        <dbReference type="SAM" id="MobiDB-lite"/>
    </source>
</evidence>
<evidence type="ECO:0000313" key="13">
    <source>
        <dbReference type="Proteomes" id="UP001431783"/>
    </source>
</evidence>
<dbReference type="PANTHER" id="PTHR23158:SF33">
    <property type="entry name" value="TRANSPORT AND GOLGI ORGANIZATION PROTEIN 1"/>
    <property type="match status" value="1"/>
</dbReference>
<name>A0AAW1TZJ0_9CUCU</name>
<reference evidence="12 13" key="1">
    <citation type="submission" date="2023-03" db="EMBL/GenBank/DDBJ databases">
        <title>Genome insight into feeding habits of ladybird beetles.</title>
        <authorList>
            <person name="Li H.-S."/>
            <person name="Huang Y.-H."/>
            <person name="Pang H."/>
        </authorList>
    </citation>
    <scope>NUCLEOTIDE SEQUENCE [LARGE SCALE GENOMIC DNA]</scope>
    <source>
        <strain evidence="12">SYSU_2023b</strain>
        <tissue evidence="12">Whole body</tissue>
    </source>
</reference>
<feature type="domain" description="SH3" evidence="11">
    <location>
        <begin position="35"/>
        <end position="97"/>
    </location>
</feature>
<keyword evidence="4" id="KW-0256">Endoplasmic reticulum</keyword>
<comment type="caution">
    <text evidence="12">The sequence shown here is derived from an EMBL/GenBank/DDBJ whole genome shotgun (WGS) entry which is preliminary data.</text>
</comment>
<evidence type="ECO:0000256" key="10">
    <source>
        <dbReference type="SAM" id="SignalP"/>
    </source>
</evidence>
<evidence type="ECO:0000256" key="3">
    <source>
        <dbReference type="ARBA" id="ARBA00022729"/>
    </source>
</evidence>
<feature type="coiled-coil region" evidence="8">
    <location>
        <begin position="1137"/>
        <end position="1210"/>
    </location>
</feature>
<evidence type="ECO:0000256" key="5">
    <source>
        <dbReference type="ARBA" id="ARBA00023054"/>
    </source>
</evidence>
<feature type="signal peptide" evidence="10">
    <location>
        <begin position="1"/>
        <end position="20"/>
    </location>
</feature>
<keyword evidence="2 7" id="KW-0728">SH3 domain</keyword>
<dbReference type="GO" id="GO:0005789">
    <property type="term" value="C:endoplasmic reticulum membrane"/>
    <property type="evidence" value="ECO:0007669"/>
    <property type="project" value="UniProtKB-SubCell"/>
</dbReference>
<sequence length="1387" mass="158402">MNRFKLYFSIFSLCFNFCNTQISDKRLCIDAECSSPVSFAKTLTRYFAKDSYHLSFKPNEEVIIYSKSAGSKMDLWGAEIKGKRGYIPYTMVREYKVLKKPALLVNTEINITPNVPQVPEGIETVEPSRVKKMYEVVDGTTIYFQLDDNVTEETQVRAEESATDGSNISIIDSSISESKSNEIENSLKTEPSESDTDSGNLEATSIKTDYIENALKEEDKNVKIDNLFENNKATSNLEFADNGMNESKLNQEKDKFKSGQLYEMKNNLMNDHNHNTEELKDDDKLKEIIQEQSSGSSQSDSEETGNYSGILGNIIEIMKDAIDAKDNVEDKEIVEETSFEKKINEDINVDKTEKDYLKSPVLIESNAGEVNKLESLSEEQSLYNSYITPESIIQNKDELAKNKMKIKALDEHVDNGEIDLNTENFQESKLDQVKDLISDSSEYGHGGISSTLENYNEHLIEDTKVQSSMEINGTDNNSELIDQNIPSSTESIIITTPAQNPTFTSISSQPQIETGLVNASNAEEVEQFDGISNTYQTTDPPITIDESNQTLEVESSYKKLDSENIETTEEVRSNEVKPDYSIIAESKDKQGVNLKDDQTENLYYTSEKHEEMEQNDEYKDIEKRRVSSDMFFGLQSNSESNKKVSSLNYDQLSSKHSEIEVITGNFNDTVSEKLKDNMEYEIRNREHKDQEDEHKIHDKNSEILQDMNSYDDQNDSDLKDISSNQEKINAKNFEKVIVNDDQLDNGLYGTLTSLPILTSEFCLYLITTAISVIIFLLGYFALDKSRREAPLVAKINKLEKEFLILLKEKELLAEEIENGVQNSEPVNSPDFLNLQKQYEDVIKEKEALKVEIQTLEKELENSTEVGLELNRMLSDILSSENAGSILMSNIEKLQAQLVEQQGIVSSMKEMLSLKETENHELHLELEIANKKVVELQSEIDRLLLNVIKLEEEKESQENNYEVRVKKLKMEIDSLTTLIESNEKEYTEKVDDLKNKLYISERNLQIKIKEFDGMKLSMQEIKNMKNGNTLDSLLEVNSVKAELEQLKTECNSCCEKLRLEQQNNAVLEKKVKSTEDEADAMKKRYDEIDKAKLELETKLQVLTTYFKDKEAQLQRELSKYESMWSAKQGEATSTSERIKYLQSEVQNYKMQNESLKQEIVSQEVELKSQISVLEKKVHENWVTARQAERRLEDLKQEAAHLRNRLTLSERALQEDKIHNRIQSPLDQKIDLPVSPLHLESPSSPLLYDSRDHITKSPPILGMPPPFLPPPPGNPFLPPPHLPFMPPPLPDMFPGDRRPPPLGRMSSPPLNSRYSPDRRSYSPYERRSPSPSYDESEYGTSPVRHRRYSPFNNRVDHRRMGRMNGRSGELSSGSGNSNESLNGHTNAKV</sequence>
<evidence type="ECO:0000256" key="6">
    <source>
        <dbReference type="ARBA" id="ARBA00023180"/>
    </source>
</evidence>
<feature type="coiled-coil region" evidence="8">
    <location>
        <begin position="918"/>
        <end position="984"/>
    </location>
</feature>
<dbReference type="SUPFAM" id="SSF50044">
    <property type="entry name" value="SH3-domain"/>
    <property type="match status" value="1"/>
</dbReference>
<dbReference type="GO" id="GO:0070971">
    <property type="term" value="C:endoplasmic reticulum exit site"/>
    <property type="evidence" value="ECO:0007669"/>
    <property type="project" value="TreeGrafter"/>
</dbReference>
<feature type="compositionally biased region" description="Low complexity" evidence="9">
    <location>
        <begin position="166"/>
        <end position="178"/>
    </location>
</feature>
<keyword evidence="13" id="KW-1185">Reference proteome</keyword>
<keyword evidence="6" id="KW-0325">Glycoprotein</keyword>
<dbReference type="PROSITE" id="PS50002">
    <property type="entry name" value="SH3"/>
    <property type="match status" value="1"/>
</dbReference>
<evidence type="ECO:0000256" key="8">
    <source>
        <dbReference type="SAM" id="Coils"/>
    </source>
</evidence>
<comment type="subcellular location">
    <subcellularLocation>
        <location evidence="1">Endoplasmic reticulum membrane</location>
        <topology evidence="1">Single-pass membrane protein</topology>
    </subcellularLocation>
</comment>
<feature type="compositionally biased region" description="Basic and acidic residues" evidence="9">
    <location>
        <begin position="1313"/>
        <end position="1326"/>
    </location>
</feature>
<dbReference type="Gene3D" id="2.30.30.40">
    <property type="entry name" value="SH3 Domains"/>
    <property type="match status" value="1"/>
</dbReference>